<keyword evidence="2" id="KW-1185">Reference proteome</keyword>
<proteinExistence type="predicted"/>
<protein>
    <submittedName>
        <fullName evidence="1">3-oxoacyl-reductase</fullName>
    </submittedName>
</protein>
<gene>
    <name evidence="1" type="ORF">BDY19DRAFT_384838</name>
</gene>
<reference evidence="1" key="1">
    <citation type="journal article" date="2021" name="Environ. Microbiol.">
        <title>Gene family expansions and transcriptome signatures uncover fungal adaptations to wood decay.</title>
        <authorList>
            <person name="Hage H."/>
            <person name="Miyauchi S."/>
            <person name="Viragh M."/>
            <person name="Drula E."/>
            <person name="Min B."/>
            <person name="Chaduli D."/>
            <person name="Navarro D."/>
            <person name="Favel A."/>
            <person name="Norest M."/>
            <person name="Lesage-Meessen L."/>
            <person name="Balint B."/>
            <person name="Merenyi Z."/>
            <person name="de Eugenio L."/>
            <person name="Morin E."/>
            <person name="Martinez A.T."/>
            <person name="Baldrian P."/>
            <person name="Stursova M."/>
            <person name="Martinez M.J."/>
            <person name="Novotny C."/>
            <person name="Magnuson J.K."/>
            <person name="Spatafora J.W."/>
            <person name="Maurice S."/>
            <person name="Pangilinan J."/>
            <person name="Andreopoulos W."/>
            <person name="LaButti K."/>
            <person name="Hundley H."/>
            <person name="Na H."/>
            <person name="Kuo A."/>
            <person name="Barry K."/>
            <person name="Lipzen A."/>
            <person name="Henrissat B."/>
            <person name="Riley R."/>
            <person name="Ahrendt S."/>
            <person name="Nagy L.G."/>
            <person name="Grigoriev I.V."/>
            <person name="Martin F."/>
            <person name="Rosso M.N."/>
        </authorList>
    </citation>
    <scope>NUCLEOTIDE SEQUENCE</scope>
    <source>
        <strain evidence="1">CBS 384.51</strain>
    </source>
</reference>
<accession>A0ACB8TV05</accession>
<evidence type="ECO:0000313" key="2">
    <source>
        <dbReference type="Proteomes" id="UP001055072"/>
    </source>
</evidence>
<dbReference type="EMBL" id="MU274927">
    <property type="protein sequence ID" value="KAI0085902.1"/>
    <property type="molecule type" value="Genomic_DNA"/>
</dbReference>
<comment type="caution">
    <text evidence="1">The sequence shown here is derived from an EMBL/GenBank/DDBJ whole genome shotgun (WGS) entry which is preliminary data.</text>
</comment>
<organism evidence="1 2">
    <name type="scientific">Irpex rosettiformis</name>
    <dbReference type="NCBI Taxonomy" id="378272"/>
    <lineage>
        <taxon>Eukaryota</taxon>
        <taxon>Fungi</taxon>
        <taxon>Dikarya</taxon>
        <taxon>Basidiomycota</taxon>
        <taxon>Agaricomycotina</taxon>
        <taxon>Agaricomycetes</taxon>
        <taxon>Polyporales</taxon>
        <taxon>Irpicaceae</taxon>
        <taxon>Irpex</taxon>
    </lineage>
</organism>
<sequence>MSLKNKLVLITGCTGGIGQATARLLAAEGCSIAIHYASDSSKVKAEHLIKEFTQLSQSEEPSLVIRAAAFQADLSTYENAKKLHDDVVLTLGHPDIFFGNHGITKSVIGPNGNLGDISPQMFEETWRTNTGTNFYLAQLCIPHMEKQKWGRIILTSSVAALTGGVIGPHYASSKAAMHGLIHWLSLRYAKDGICSNAIAPALIENTSMLPSGTDELRSKIPIGRLGKPDEIASIVVMLAKNAYMTNKVIVADGGWTGGGI</sequence>
<dbReference type="Proteomes" id="UP001055072">
    <property type="component" value="Unassembled WGS sequence"/>
</dbReference>
<evidence type="ECO:0000313" key="1">
    <source>
        <dbReference type="EMBL" id="KAI0085902.1"/>
    </source>
</evidence>
<name>A0ACB8TV05_9APHY</name>